<reference evidence="1" key="1">
    <citation type="journal article" date="2023" name="Mol. Biol. Evol.">
        <title>Third-Generation Sequencing Reveals the Adaptive Role of the Epigenome in Three Deep-Sea Polychaetes.</title>
        <authorList>
            <person name="Perez M."/>
            <person name="Aroh O."/>
            <person name="Sun Y."/>
            <person name="Lan Y."/>
            <person name="Juniper S.K."/>
            <person name="Young C.R."/>
            <person name="Angers B."/>
            <person name="Qian P.Y."/>
        </authorList>
    </citation>
    <scope>NUCLEOTIDE SEQUENCE</scope>
    <source>
        <strain evidence="1">P08H-3</strain>
    </source>
</reference>
<organism evidence="1 2">
    <name type="scientific">Paralvinella palmiformis</name>
    <dbReference type="NCBI Taxonomy" id="53620"/>
    <lineage>
        <taxon>Eukaryota</taxon>
        <taxon>Metazoa</taxon>
        <taxon>Spiralia</taxon>
        <taxon>Lophotrochozoa</taxon>
        <taxon>Annelida</taxon>
        <taxon>Polychaeta</taxon>
        <taxon>Sedentaria</taxon>
        <taxon>Canalipalpata</taxon>
        <taxon>Terebellida</taxon>
        <taxon>Terebelliformia</taxon>
        <taxon>Alvinellidae</taxon>
        <taxon>Paralvinella</taxon>
    </lineage>
</organism>
<proteinExistence type="predicted"/>
<gene>
    <name evidence="1" type="ORF">LSH36_84g08004</name>
</gene>
<dbReference type="EMBL" id="JAODUP010000084">
    <property type="protein sequence ID" value="KAK2163191.1"/>
    <property type="molecule type" value="Genomic_DNA"/>
</dbReference>
<evidence type="ECO:0000313" key="2">
    <source>
        <dbReference type="Proteomes" id="UP001208570"/>
    </source>
</evidence>
<name>A0AAD9K295_9ANNE</name>
<dbReference type="Proteomes" id="UP001208570">
    <property type="component" value="Unassembled WGS sequence"/>
</dbReference>
<accession>A0AAD9K295</accession>
<sequence>MQLGIMGLSHYDFTVHTKQGIHIIKVPYDDIKVQEIVLNLDSFAKYQICPLLVRRHLAVVLQ</sequence>
<evidence type="ECO:0000313" key="1">
    <source>
        <dbReference type="EMBL" id="KAK2163191.1"/>
    </source>
</evidence>
<comment type="caution">
    <text evidence="1">The sequence shown here is derived from an EMBL/GenBank/DDBJ whole genome shotgun (WGS) entry which is preliminary data.</text>
</comment>
<keyword evidence="2" id="KW-1185">Reference proteome</keyword>
<dbReference type="AlphaFoldDB" id="A0AAD9K295"/>
<protein>
    <submittedName>
        <fullName evidence="1">Uncharacterized protein</fullName>
    </submittedName>
</protein>